<reference evidence="2 3" key="1">
    <citation type="submission" date="2021-02" db="EMBL/GenBank/DDBJ databases">
        <authorList>
            <person name="Han P."/>
        </authorList>
    </citation>
    <scope>NUCLEOTIDE SEQUENCE [LARGE SCALE GENOMIC DNA]</scope>
    <source>
        <strain evidence="2">Candidatus Nitrospira sp. ZN2</strain>
    </source>
</reference>
<keyword evidence="1" id="KW-0472">Membrane</keyword>
<dbReference type="EMBL" id="CAJNBJ010000002">
    <property type="protein sequence ID" value="CAE6727225.1"/>
    <property type="molecule type" value="Genomic_DNA"/>
</dbReference>
<evidence type="ECO:0000313" key="2">
    <source>
        <dbReference type="EMBL" id="CAE6727225.1"/>
    </source>
</evidence>
<dbReference type="Proteomes" id="UP000675880">
    <property type="component" value="Unassembled WGS sequence"/>
</dbReference>
<keyword evidence="3" id="KW-1185">Reference proteome</keyword>
<organism evidence="2 3">
    <name type="scientific">Nitrospira defluvii</name>
    <dbReference type="NCBI Taxonomy" id="330214"/>
    <lineage>
        <taxon>Bacteria</taxon>
        <taxon>Pseudomonadati</taxon>
        <taxon>Nitrospirota</taxon>
        <taxon>Nitrospiria</taxon>
        <taxon>Nitrospirales</taxon>
        <taxon>Nitrospiraceae</taxon>
        <taxon>Nitrospira</taxon>
    </lineage>
</organism>
<evidence type="ECO:0000313" key="3">
    <source>
        <dbReference type="Proteomes" id="UP000675880"/>
    </source>
</evidence>
<proteinExistence type="predicted"/>
<comment type="caution">
    <text evidence="2">The sequence shown here is derived from an EMBL/GenBank/DDBJ whole genome shotgun (WGS) entry which is preliminary data.</text>
</comment>
<keyword evidence="1" id="KW-0812">Transmembrane</keyword>
<sequence length="163" mass="18301">MYDRLGIDQDLPFQQRAWRYQRLAWGVLTLVLIGALLGLFGQGPLADASMVDASGTVRLDYERLTRFDRLTYLTVSLSGDPAADALEILLDTPYAEAVVLHQPMPASARMDWTAEGVRFRFPRVLGKTMIVKLLLSVKSAGPVRGRIRVNQGDWLTFTQFVYP</sequence>
<evidence type="ECO:0000256" key="1">
    <source>
        <dbReference type="SAM" id="Phobius"/>
    </source>
</evidence>
<gene>
    <name evidence="2" type="ORF">NSPZN2_100165</name>
</gene>
<protein>
    <submittedName>
        <fullName evidence="2">Uncharacterized protein</fullName>
    </submittedName>
</protein>
<feature type="transmembrane region" description="Helical" evidence="1">
    <location>
        <begin position="23"/>
        <end position="41"/>
    </location>
</feature>
<name>A0ABM8R105_9BACT</name>
<dbReference type="RefSeq" id="WP_213041535.1">
    <property type="nucleotide sequence ID" value="NZ_CAJNBJ010000002.1"/>
</dbReference>
<accession>A0ABM8R105</accession>
<keyword evidence="1" id="KW-1133">Transmembrane helix</keyword>